<evidence type="ECO:0000256" key="1">
    <source>
        <dbReference type="ARBA" id="ARBA00001187"/>
    </source>
</evidence>
<evidence type="ECO:0000256" key="10">
    <source>
        <dbReference type="ARBA" id="ARBA00022833"/>
    </source>
</evidence>
<evidence type="ECO:0000256" key="6">
    <source>
        <dbReference type="ARBA" id="ARBA00022685"/>
    </source>
</evidence>
<dbReference type="GO" id="GO:0004222">
    <property type="term" value="F:metalloendopeptidase activity"/>
    <property type="evidence" value="ECO:0007669"/>
    <property type="project" value="InterPro"/>
</dbReference>
<dbReference type="Gene3D" id="3.40.390.10">
    <property type="entry name" value="Collagenase (Catalytic Domain)"/>
    <property type="match status" value="1"/>
</dbReference>
<keyword evidence="7 14" id="KW-0479">Metal-binding</keyword>
<feature type="active site" evidence="13">
    <location>
        <position position="306"/>
    </location>
</feature>
<dbReference type="GO" id="GO:0046872">
    <property type="term" value="F:metal ion binding"/>
    <property type="evidence" value="ECO:0007669"/>
    <property type="project" value="UniProtKB-KW"/>
</dbReference>
<evidence type="ECO:0000256" key="3">
    <source>
        <dbReference type="ARBA" id="ARBA00010279"/>
    </source>
</evidence>
<dbReference type="OrthoDB" id="412874at2759"/>
<dbReference type="Proteomes" id="UP000770015">
    <property type="component" value="Unassembled WGS sequence"/>
</dbReference>
<evidence type="ECO:0000313" key="18">
    <source>
        <dbReference type="Proteomes" id="UP000770015"/>
    </source>
</evidence>
<dbReference type="InterPro" id="IPR001384">
    <property type="entry name" value="Peptidase_M35"/>
</dbReference>
<keyword evidence="11 15" id="KW-0482">Metalloprotease</keyword>
<dbReference type="PANTHER" id="PTHR37016:SF2">
    <property type="entry name" value="NEUTRAL PROTEASE 2 HOMOLOG SNOG_02177"/>
    <property type="match status" value="1"/>
</dbReference>
<keyword evidence="10 14" id="KW-0862">Zinc</keyword>
<dbReference type="PANTHER" id="PTHR37016">
    <property type="match status" value="1"/>
</dbReference>
<keyword evidence="4 15" id="KW-0964">Secreted</keyword>
<feature type="binding site" evidence="14">
    <location>
        <position position="309"/>
    </location>
    <ligand>
        <name>Zn(2+)</name>
        <dbReference type="ChEBI" id="CHEBI:29105"/>
        <note>catalytic</note>
    </ligand>
</feature>
<evidence type="ECO:0000256" key="14">
    <source>
        <dbReference type="PIRSR" id="PIRSR601384-2"/>
    </source>
</evidence>
<proteinExistence type="inferred from homology"/>
<feature type="binding site" evidence="14">
    <location>
        <position position="305"/>
    </location>
    <ligand>
        <name>Zn(2+)</name>
        <dbReference type="ChEBI" id="CHEBI:29105"/>
        <note>catalytic</note>
    </ligand>
</feature>
<evidence type="ECO:0000256" key="7">
    <source>
        <dbReference type="ARBA" id="ARBA00022723"/>
    </source>
</evidence>
<comment type="caution">
    <text evidence="17">The sequence shown here is derived from an EMBL/GenBank/DDBJ whole genome shotgun (WGS) entry which is preliminary data.</text>
</comment>
<evidence type="ECO:0000256" key="8">
    <source>
        <dbReference type="ARBA" id="ARBA00022729"/>
    </source>
</evidence>
<dbReference type="SUPFAM" id="SSF55486">
    <property type="entry name" value="Metalloproteases ('zincins'), catalytic domain"/>
    <property type="match status" value="1"/>
</dbReference>
<reference evidence="17" key="1">
    <citation type="journal article" date="2021" name="Nat. Commun.">
        <title>Genetic determinants of endophytism in the Arabidopsis root mycobiome.</title>
        <authorList>
            <person name="Mesny F."/>
            <person name="Miyauchi S."/>
            <person name="Thiergart T."/>
            <person name="Pickel B."/>
            <person name="Atanasova L."/>
            <person name="Karlsson M."/>
            <person name="Huettel B."/>
            <person name="Barry K.W."/>
            <person name="Haridas S."/>
            <person name="Chen C."/>
            <person name="Bauer D."/>
            <person name="Andreopoulos W."/>
            <person name="Pangilinan J."/>
            <person name="LaButti K."/>
            <person name="Riley R."/>
            <person name="Lipzen A."/>
            <person name="Clum A."/>
            <person name="Drula E."/>
            <person name="Henrissat B."/>
            <person name="Kohler A."/>
            <person name="Grigoriev I.V."/>
            <person name="Martin F.M."/>
            <person name="Hacquard S."/>
        </authorList>
    </citation>
    <scope>NUCLEOTIDE SEQUENCE</scope>
    <source>
        <strain evidence="17">MPI-SDFR-AT-0117</strain>
    </source>
</reference>
<organism evidence="17 18">
    <name type="scientific">Plectosphaerella plurivora</name>
    <dbReference type="NCBI Taxonomy" id="936078"/>
    <lineage>
        <taxon>Eukaryota</taxon>
        <taxon>Fungi</taxon>
        <taxon>Dikarya</taxon>
        <taxon>Ascomycota</taxon>
        <taxon>Pezizomycotina</taxon>
        <taxon>Sordariomycetes</taxon>
        <taxon>Hypocreomycetidae</taxon>
        <taxon>Glomerellales</taxon>
        <taxon>Plectosphaerellaceae</taxon>
        <taxon>Plectosphaerella</taxon>
    </lineage>
</organism>
<dbReference type="GO" id="GO:0005576">
    <property type="term" value="C:extracellular region"/>
    <property type="evidence" value="ECO:0007669"/>
    <property type="project" value="UniProtKB-SubCell"/>
</dbReference>
<evidence type="ECO:0000256" key="5">
    <source>
        <dbReference type="ARBA" id="ARBA00022670"/>
    </source>
</evidence>
<keyword evidence="12" id="KW-0865">Zymogen</keyword>
<comment type="function">
    <text evidence="15">Secreted metalloproteinase that allows assimilation of proteinaceous substrates. Shows high activities on basic nuclear substrates such as histone and protamine.</text>
</comment>
<dbReference type="PRINTS" id="PR00768">
    <property type="entry name" value="DEUTEROLYSIN"/>
</dbReference>
<dbReference type="CDD" id="cd11008">
    <property type="entry name" value="M35_deuterolysin_like"/>
    <property type="match status" value="1"/>
</dbReference>
<evidence type="ECO:0000256" key="4">
    <source>
        <dbReference type="ARBA" id="ARBA00022525"/>
    </source>
</evidence>
<dbReference type="AlphaFoldDB" id="A0A9P8V786"/>
<dbReference type="SMART" id="SM01351">
    <property type="entry name" value="Aspzincin_M35"/>
    <property type="match status" value="1"/>
</dbReference>
<dbReference type="Gene3D" id="2.60.40.2970">
    <property type="match status" value="1"/>
</dbReference>
<evidence type="ECO:0000256" key="13">
    <source>
        <dbReference type="PIRSR" id="PIRSR601384-1"/>
    </source>
</evidence>
<evidence type="ECO:0000256" key="9">
    <source>
        <dbReference type="ARBA" id="ARBA00022801"/>
    </source>
</evidence>
<dbReference type="EMBL" id="JAGSXJ010000020">
    <property type="protein sequence ID" value="KAH6679954.1"/>
    <property type="molecule type" value="Genomic_DNA"/>
</dbReference>
<name>A0A9P8V786_9PEZI</name>
<feature type="domain" description="Lysine-specific metallo-endopeptidase" evidence="16">
    <location>
        <begin position="204"/>
        <end position="347"/>
    </location>
</feature>
<dbReference type="GO" id="GO:0006508">
    <property type="term" value="P:proteolysis"/>
    <property type="evidence" value="ECO:0007669"/>
    <property type="project" value="UniProtKB-KW"/>
</dbReference>
<evidence type="ECO:0000313" key="17">
    <source>
        <dbReference type="EMBL" id="KAH6679954.1"/>
    </source>
</evidence>
<gene>
    <name evidence="17" type="ORF">F5X68DRAFT_138708</name>
</gene>
<feature type="binding site" evidence="14">
    <location>
        <position position="318"/>
    </location>
    <ligand>
        <name>Zn(2+)</name>
        <dbReference type="ChEBI" id="CHEBI:29105"/>
        <note>catalytic</note>
    </ligand>
</feature>
<dbReference type="InterPro" id="IPR024079">
    <property type="entry name" value="MetalloPept_cat_dom_sf"/>
</dbReference>
<accession>A0A9P8V786</accession>
<keyword evidence="6 15" id="KW-0165">Cleavage on pair of basic residues</keyword>
<keyword evidence="5 15" id="KW-0645">Protease</keyword>
<dbReference type="Pfam" id="PF02102">
    <property type="entry name" value="Peptidase_M35"/>
    <property type="match status" value="1"/>
</dbReference>
<evidence type="ECO:0000256" key="12">
    <source>
        <dbReference type="ARBA" id="ARBA00023145"/>
    </source>
</evidence>
<comment type="catalytic activity">
    <reaction evidence="1 15">
        <text>Preferential cleavage of bonds with hydrophobic residues in P1'. Also 3-Asn-|-Gln-4 and 8-Gly-|-Ser-9 bonds in insulin B chain.</text>
        <dbReference type="EC" id="3.4.24.39"/>
    </reaction>
</comment>
<feature type="signal peptide" evidence="15">
    <location>
        <begin position="1"/>
        <end position="18"/>
    </location>
</feature>
<sequence length="353" mass="37984">MRFFVVSALASLASLASAVSVDLTRRDTPFEVRLEESGNSGVRGFVTNTGSVPIKVMTVGTILDERPVEKASVYAGDSRVAFDGIRLNMCTHYLTEEAFRVIGAGESIEVDFDAGELHDLSPGGTFDVQTKGVFSTAELDSTVITGALPYASNVLSTKVNGTEAFSVHHVFQERARRSEINNDCTGTRRTATATAIQNCAALAKAAKAAAATDKTRLTKYFKSASASVATTVGNVFSRIEQECASTTSGDSRYHCTDVYGACGNGVIAYTLPSRSLMVNCRTFFDRMPVATRRCHGQDQQTTVLHEMTHLSEVAGTEDYGGYGFAFVQSLSARQNLNHADTYTLFAQSIFAKC</sequence>
<feature type="chain" id="PRO_5040544364" description="Neutral protease 2" evidence="15">
    <location>
        <begin position="19"/>
        <end position="353"/>
    </location>
</feature>
<keyword evidence="8 15" id="KW-0732">Signal</keyword>
<evidence type="ECO:0000256" key="15">
    <source>
        <dbReference type="RuleBase" id="RU361126"/>
    </source>
</evidence>
<evidence type="ECO:0000259" key="16">
    <source>
        <dbReference type="SMART" id="SM01351"/>
    </source>
</evidence>
<evidence type="ECO:0000256" key="11">
    <source>
        <dbReference type="ARBA" id="ARBA00023049"/>
    </source>
</evidence>
<evidence type="ECO:0000256" key="2">
    <source>
        <dbReference type="ARBA" id="ARBA00004613"/>
    </source>
</evidence>
<dbReference type="InterPro" id="IPR029463">
    <property type="entry name" value="Lys_MEP"/>
</dbReference>
<comment type="cofactor">
    <cofactor evidence="14 15">
        <name>Zn(2+)</name>
        <dbReference type="ChEBI" id="CHEBI:29105"/>
    </cofactor>
    <text evidence="14 15">Binds 1 zinc ion per subunit.</text>
</comment>
<dbReference type="InterPro" id="IPR050414">
    <property type="entry name" value="Fungal_M35_metalloproteases"/>
</dbReference>
<comment type="similarity">
    <text evidence="3 15">Belongs to the peptidase M35 family.</text>
</comment>
<keyword evidence="18" id="KW-1185">Reference proteome</keyword>
<dbReference type="EC" id="3.4.24.39" evidence="15"/>
<comment type="subcellular location">
    <subcellularLocation>
        <location evidence="2 15">Secreted</location>
    </subcellularLocation>
</comment>
<protein>
    <recommendedName>
        <fullName evidence="15">Neutral protease 2</fullName>
        <ecNumber evidence="15">3.4.24.39</ecNumber>
    </recommendedName>
    <alternativeName>
        <fullName evidence="15">Deuterolysin</fullName>
    </alternativeName>
</protein>
<keyword evidence="9 15" id="KW-0378">Hydrolase</keyword>